<evidence type="ECO:0000256" key="1">
    <source>
        <dbReference type="SAM" id="Phobius"/>
    </source>
</evidence>
<dbReference type="KEGG" id="pvac:HC248_01626"/>
<keyword evidence="3" id="KW-1185">Reference proteome</keyword>
<feature type="transmembrane region" description="Helical" evidence="1">
    <location>
        <begin position="20"/>
        <end position="39"/>
    </location>
</feature>
<gene>
    <name evidence="2" type="ORF">HC248_01626</name>
</gene>
<feature type="transmembrane region" description="Helical" evidence="1">
    <location>
        <begin position="59"/>
        <end position="76"/>
    </location>
</feature>
<dbReference type="Proteomes" id="UP000502041">
    <property type="component" value="Chromosome"/>
</dbReference>
<keyword evidence="1" id="KW-0812">Transmembrane</keyword>
<organism evidence="2 3">
    <name type="scientific">Polaromonas vacuolata</name>
    <dbReference type="NCBI Taxonomy" id="37448"/>
    <lineage>
        <taxon>Bacteria</taxon>
        <taxon>Pseudomonadati</taxon>
        <taxon>Pseudomonadota</taxon>
        <taxon>Betaproteobacteria</taxon>
        <taxon>Burkholderiales</taxon>
        <taxon>Comamonadaceae</taxon>
        <taxon>Polaromonas</taxon>
    </lineage>
</organism>
<keyword evidence="1" id="KW-1133">Transmembrane helix</keyword>
<evidence type="ECO:0000313" key="3">
    <source>
        <dbReference type="Proteomes" id="UP000502041"/>
    </source>
</evidence>
<reference evidence="2 3" key="1">
    <citation type="submission" date="2020-04" db="EMBL/GenBank/DDBJ databases">
        <title>Complete genome of a Psychrophilic, Marine, Gas Vacuolate Bacterium Polaromonas vacuolata KCTC 22033T.</title>
        <authorList>
            <person name="Hwang K."/>
            <person name="Kim K.M."/>
        </authorList>
    </citation>
    <scope>NUCLEOTIDE SEQUENCE [LARGE SCALE GENOMIC DNA]</scope>
    <source>
        <strain evidence="2 3">KCTC 22033</strain>
    </source>
</reference>
<dbReference type="EMBL" id="CP051461">
    <property type="protein sequence ID" value="QJC56324.1"/>
    <property type="molecule type" value="Genomic_DNA"/>
</dbReference>
<name>A0A6H2H9Q3_9BURK</name>
<proteinExistence type="predicted"/>
<dbReference type="AlphaFoldDB" id="A0A6H2H9Q3"/>
<accession>A0A6H2H9Q3</accession>
<sequence>MPRMTHHLLASPHKLLSQSLYYLLIGISFLTLPLAFLLFAQWPLRDLIQAWSRQVNDMAQIVFAIYVAVAVTAASRSQSHLACRPQTNAMDSSTTRWRSWALLLCTAPWALFMLWASWPLLMNSVAGLEHFAETNTPGYFLVKLALPVLLLLVLLQALLEVATSYIPKLSDKS</sequence>
<protein>
    <submittedName>
        <fullName evidence="2">Uncharacterized protein</fullName>
    </submittedName>
</protein>
<feature type="transmembrane region" description="Helical" evidence="1">
    <location>
        <begin position="97"/>
        <end position="118"/>
    </location>
</feature>
<keyword evidence="1" id="KW-0472">Membrane</keyword>
<feature type="transmembrane region" description="Helical" evidence="1">
    <location>
        <begin position="138"/>
        <end position="159"/>
    </location>
</feature>
<evidence type="ECO:0000313" key="2">
    <source>
        <dbReference type="EMBL" id="QJC56324.1"/>
    </source>
</evidence>
<dbReference type="RefSeq" id="WP_168922045.1">
    <property type="nucleotide sequence ID" value="NZ_CP051461.1"/>
</dbReference>